<name>A0A3R9NA37_9BACT</name>
<comment type="caution">
    <text evidence="1">The sequence shown here is derived from an EMBL/GenBank/DDBJ whole genome shotgun (WGS) entry which is preliminary data.</text>
</comment>
<sequence length="234" mass="25853">MSAYRSYFDHFFATMPISRTNFKALGQGTHTALTQAALGAEFNAHLTALQTALDGFDENLTDAAEPTAGGTEAYRAARKQWLLFVDDAMKDYVTPRLRKLPAYADFKRYGKSKLAGLDQAALLQESKLLLELYERYAAELGNPGLPAAARAAYQQLSAADLSRDTTGAAKSQARVALTTDWLTLARALRRLKAQLELRFEDPEQVYRFFDFSKTHAATKKAAKLPRIPAPAPMS</sequence>
<dbReference type="OrthoDB" id="881125at2"/>
<evidence type="ECO:0000313" key="1">
    <source>
        <dbReference type="EMBL" id="RSK42500.1"/>
    </source>
</evidence>
<proteinExistence type="predicted"/>
<keyword evidence="2" id="KW-1185">Reference proteome</keyword>
<organism evidence="1 2">
    <name type="scientific">Hymenobacter perfusus</name>
    <dbReference type="NCBI Taxonomy" id="1236770"/>
    <lineage>
        <taxon>Bacteria</taxon>
        <taxon>Pseudomonadati</taxon>
        <taxon>Bacteroidota</taxon>
        <taxon>Cytophagia</taxon>
        <taxon>Cytophagales</taxon>
        <taxon>Hymenobacteraceae</taxon>
        <taxon>Hymenobacter</taxon>
    </lineage>
</organism>
<gene>
    <name evidence="1" type="ORF">EI293_16455</name>
</gene>
<protein>
    <submittedName>
        <fullName evidence="1">Uncharacterized protein</fullName>
    </submittedName>
</protein>
<evidence type="ECO:0000313" key="2">
    <source>
        <dbReference type="Proteomes" id="UP000270291"/>
    </source>
</evidence>
<dbReference type="Proteomes" id="UP000270291">
    <property type="component" value="Unassembled WGS sequence"/>
</dbReference>
<dbReference type="AlphaFoldDB" id="A0A3R9NA37"/>
<accession>A0A3R9NA37</accession>
<reference evidence="1 2" key="1">
    <citation type="submission" date="2018-12" db="EMBL/GenBank/DDBJ databases">
        <authorList>
            <person name="Feng G."/>
            <person name="Zhu H."/>
        </authorList>
    </citation>
    <scope>NUCLEOTIDE SEQUENCE [LARGE SCALE GENOMIC DNA]</scope>
    <source>
        <strain evidence="1 2">LMG 26000</strain>
    </source>
</reference>
<dbReference type="EMBL" id="RWIU01000005">
    <property type="protein sequence ID" value="RSK42500.1"/>
    <property type="molecule type" value="Genomic_DNA"/>
</dbReference>
<dbReference type="RefSeq" id="WP_125439630.1">
    <property type="nucleotide sequence ID" value="NZ_RWIU01000005.1"/>
</dbReference>